<dbReference type="AlphaFoldDB" id="A0A1C5AYW9"/>
<organism evidence="2 3">
    <name type="scientific">Micromonospora carbonacea</name>
    <dbReference type="NCBI Taxonomy" id="47853"/>
    <lineage>
        <taxon>Bacteria</taxon>
        <taxon>Bacillati</taxon>
        <taxon>Actinomycetota</taxon>
        <taxon>Actinomycetes</taxon>
        <taxon>Micromonosporales</taxon>
        <taxon>Micromonosporaceae</taxon>
        <taxon>Micromonospora</taxon>
    </lineage>
</organism>
<reference evidence="3" key="1">
    <citation type="submission" date="2016-06" db="EMBL/GenBank/DDBJ databases">
        <authorList>
            <person name="Varghese N."/>
            <person name="Submissions Spin"/>
        </authorList>
    </citation>
    <scope>NUCLEOTIDE SEQUENCE [LARGE SCALE GENOMIC DNA]</scope>
    <source>
        <strain evidence="3">DSM 43168</strain>
    </source>
</reference>
<feature type="region of interest" description="Disordered" evidence="1">
    <location>
        <begin position="187"/>
        <end position="222"/>
    </location>
</feature>
<evidence type="ECO:0000256" key="1">
    <source>
        <dbReference type="SAM" id="MobiDB-lite"/>
    </source>
</evidence>
<keyword evidence="3" id="KW-1185">Reference proteome</keyword>
<dbReference type="Proteomes" id="UP000183585">
    <property type="component" value="Unassembled WGS sequence"/>
</dbReference>
<evidence type="ECO:0000313" key="2">
    <source>
        <dbReference type="EMBL" id="SCF50402.1"/>
    </source>
</evidence>
<feature type="region of interest" description="Disordered" evidence="1">
    <location>
        <begin position="292"/>
        <end position="311"/>
    </location>
</feature>
<feature type="region of interest" description="Disordered" evidence="1">
    <location>
        <begin position="525"/>
        <end position="549"/>
    </location>
</feature>
<gene>
    <name evidence="2" type="ORF">GA0070563_13127</name>
</gene>
<proteinExistence type="predicted"/>
<dbReference type="EMBL" id="FMCT01000031">
    <property type="protein sequence ID" value="SCF50402.1"/>
    <property type="molecule type" value="Genomic_DNA"/>
</dbReference>
<feature type="region of interest" description="Disordered" evidence="1">
    <location>
        <begin position="27"/>
        <end position="50"/>
    </location>
</feature>
<protein>
    <submittedName>
        <fullName evidence="2">Uncharacterized protein</fullName>
    </submittedName>
</protein>
<sequence length="549" mass="58363">MTDQPRTDADTTEWTWRHNAYVSTANATTDRAEAQRSVERCRKANPGGPVTLMRRTVTAWTPDTPDEPAITDRPARPVRTLDEVRACGHTEQQHRHLDATRDLTADLEHTRAELGQARSATTAAEREHGEALAVITDVWAALNAAGTTGPGSPADHIRQLTADRDRLRRILAAARDGVELAVGALSSVDGTPGQTAAERADSAAESTGEGDGATDAHRGAEGADDSVRLADALEHAESARIDVDGDLWRPAPGGQWTLSGTRHVTLDEDVLEHMHGPTRPVVIVDIWLDEQDDEQDQDAPPLGSGPDRAQGQQAGYEVVVTRLHHDNRGALQSGDTVVSAVVDAVDAVTATDALALVQRALGAPEPIRPADWEQHAVDAARDALSSTWRTLAASAVAEVAVRAIIDAGLAGAVLEDLDAEPDPAALDEHRDTVTRILDDVRTGRSATLAQIARDAALLDAALRADPDADHMTPAYPATSPTPGEYHWGRAWSPTRDEATCPCPKAPCGYVVRTAARTGCEYHGPSTTMRGGHTADRCPATNPANTPVEG</sequence>
<name>A0A1C5AYW9_9ACTN</name>
<feature type="compositionally biased region" description="Basic and acidic residues" evidence="1">
    <location>
        <begin position="30"/>
        <end position="42"/>
    </location>
</feature>
<accession>A0A1C5AYW9</accession>
<evidence type="ECO:0000313" key="3">
    <source>
        <dbReference type="Proteomes" id="UP000183585"/>
    </source>
</evidence>
<dbReference type="RefSeq" id="WP_141724132.1">
    <property type="nucleotide sequence ID" value="NZ_FMCT01000031.1"/>
</dbReference>